<dbReference type="GO" id="GO:0006355">
    <property type="term" value="P:regulation of DNA-templated transcription"/>
    <property type="evidence" value="ECO:0007669"/>
    <property type="project" value="InterPro"/>
</dbReference>
<proteinExistence type="inferred from homology"/>
<keyword evidence="6 8" id="KW-0804">Transcription</keyword>
<evidence type="ECO:0000256" key="4">
    <source>
        <dbReference type="ARBA" id="ARBA00023015"/>
    </source>
</evidence>
<protein>
    <recommendedName>
        <fullName evidence="3 8">Mediator of RNA polymerase II transcription subunit 31</fullName>
    </recommendedName>
</protein>
<comment type="similarity">
    <text evidence="2 8">Belongs to the Mediator complex subunit 31 family.</text>
</comment>
<keyword evidence="4 8" id="KW-0805">Transcription regulation</keyword>
<reference evidence="10 11" key="1">
    <citation type="journal article" date="2016" name="Mol. Biol. Evol.">
        <title>Comparative Genomics of Early-Diverging Mushroom-Forming Fungi Provides Insights into the Origins of Lignocellulose Decay Capabilities.</title>
        <authorList>
            <person name="Nagy L.G."/>
            <person name="Riley R."/>
            <person name="Tritt A."/>
            <person name="Adam C."/>
            <person name="Daum C."/>
            <person name="Floudas D."/>
            <person name="Sun H."/>
            <person name="Yadav J.S."/>
            <person name="Pangilinan J."/>
            <person name="Larsson K.H."/>
            <person name="Matsuura K."/>
            <person name="Barry K."/>
            <person name="Labutti K."/>
            <person name="Kuo R."/>
            <person name="Ohm R.A."/>
            <person name="Bhattacharya S.S."/>
            <person name="Shirouzu T."/>
            <person name="Yoshinaga Y."/>
            <person name="Martin F.M."/>
            <person name="Grigoriev I.V."/>
            <person name="Hibbett D.S."/>
        </authorList>
    </citation>
    <scope>NUCLEOTIDE SEQUENCE [LARGE SCALE GENOMIC DNA]</scope>
    <source>
        <strain evidence="10 11">HHB12733</strain>
    </source>
</reference>
<dbReference type="PANTHER" id="PTHR13186">
    <property type="entry name" value="MEDIATOR OF RNA POLYMERASE II TRANSCRIPTION SUBUNIT 31"/>
    <property type="match status" value="1"/>
</dbReference>
<dbReference type="GO" id="GO:0003712">
    <property type="term" value="F:transcription coregulator activity"/>
    <property type="evidence" value="ECO:0007669"/>
    <property type="project" value="InterPro"/>
</dbReference>
<evidence type="ECO:0000256" key="2">
    <source>
        <dbReference type="ARBA" id="ARBA00006378"/>
    </source>
</evidence>
<dbReference type="GO" id="GO:0016592">
    <property type="term" value="C:mediator complex"/>
    <property type="evidence" value="ECO:0007669"/>
    <property type="project" value="InterPro"/>
</dbReference>
<comment type="function">
    <text evidence="8">Component of the Mediator complex, a coactivator involved in the regulated transcription of nearly all RNA polymerase II-dependent genes. Mediator functions as a bridge to convey information from gene-specific regulatory proteins to the basal RNA polymerase II transcription machinery. Mediator is recruited to promoters by direct interactions with regulatory proteins and serves as a scaffold for the assembly of a functional preinitiation complex with RNA polymerase II and the general transcription factors.</text>
</comment>
<dbReference type="FunCoup" id="A0A165H4Z9">
    <property type="interactions" value="173"/>
</dbReference>
<evidence type="ECO:0000256" key="5">
    <source>
        <dbReference type="ARBA" id="ARBA00023159"/>
    </source>
</evidence>
<dbReference type="EMBL" id="KV423946">
    <property type="protein sequence ID" value="KZT58870.1"/>
    <property type="molecule type" value="Genomic_DNA"/>
</dbReference>
<organism evidence="10 11">
    <name type="scientific">Calocera cornea HHB12733</name>
    <dbReference type="NCBI Taxonomy" id="1353952"/>
    <lineage>
        <taxon>Eukaryota</taxon>
        <taxon>Fungi</taxon>
        <taxon>Dikarya</taxon>
        <taxon>Basidiomycota</taxon>
        <taxon>Agaricomycotina</taxon>
        <taxon>Dacrymycetes</taxon>
        <taxon>Dacrymycetales</taxon>
        <taxon>Dacrymycetaceae</taxon>
        <taxon>Calocera</taxon>
    </lineage>
</organism>
<evidence type="ECO:0000256" key="9">
    <source>
        <dbReference type="SAM" id="MobiDB-lite"/>
    </source>
</evidence>
<gene>
    <name evidence="10" type="ORF">CALCODRAFT_431868</name>
</gene>
<feature type="region of interest" description="Disordered" evidence="9">
    <location>
        <begin position="124"/>
        <end position="171"/>
    </location>
</feature>
<dbReference type="InterPro" id="IPR008831">
    <property type="entry name" value="Mediator_Med31"/>
</dbReference>
<dbReference type="OrthoDB" id="10257739at2759"/>
<dbReference type="Gene3D" id="1.10.10.1340">
    <property type="entry name" value="Mediator of RNA polymerase II, submodule Med31 (Soh1)"/>
    <property type="match status" value="1"/>
</dbReference>
<evidence type="ECO:0000313" key="10">
    <source>
        <dbReference type="EMBL" id="KZT58870.1"/>
    </source>
</evidence>
<comment type="subunit">
    <text evidence="8">Component of the Mediator complex.</text>
</comment>
<feature type="compositionally biased region" description="Low complexity" evidence="9">
    <location>
        <begin position="138"/>
        <end position="150"/>
    </location>
</feature>
<evidence type="ECO:0000313" key="11">
    <source>
        <dbReference type="Proteomes" id="UP000076842"/>
    </source>
</evidence>
<evidence type="ECO:0000256" key="7">
    <source>
        <dbReference type="ARBA" id="ARBA00023242"/>
    </source>
</evidence>
<dbReference type="InterPro" id="IPR038089">
    <property type="entry name" value="Med31_sf"/>
</dbReference>
<dbReference type="AlphaFoldDB" id="A0A165H4Z9"/>
<evidence type="ECO:0000256" key="3">
    <source>
        <dbReference type="ARBA" id="ARBA00019660"/>
    </source>
</evidence>
<name>A0A165H4Z9_9BASI</name>
<dbReference type="InParanoid" id="A0A165H4Z9"/>
<dbReference type="Proteomes" id="UP000076842">
    <property type="component" value="Unassembled WGS sequence"/>
</dbReference>
<keyword evidence="5 8" id="KW-0010">Activator</keyword>
<comment type="subcellular location">
    <subcellularLocation>
        <location evidence="1 8">Nucleus</location>
    </subcellularLocation>
</comment>
<evidence type="ECO:0000256" key="6">
    <source>
        <dbReference type="ARBA" id="ARBA00023163"/>
    </source>
</evidence>
<accession>A0A165H4Z9</accession>
<keyword evidence="11" id="KW-1185">Reference proteome</keyword>
<keyword evidence="7 8" id="KW-0539">Nucleus</keyword>
<dbReference type="STRING" id="1353952.A0A165H4Z9"/>
<evidence type="ECO:0000256" key="8">
    <source>
        <dbReference type="RuleBase" id="RU364129"/>
    </source>
</evidence>
<evidence type="ECO:0000256" key="1">
    <source>
        <dbReference type="ARBA" id="ARBA00004123"/>
    </source>
</evidence>
<sequence length="171" mass="19482">MAPPEPPVDPVRESNRARFEIELEFVQALASPFYLETLAQRGYFQQEEFVNYLKYLLYWKKREYARFLAYPQALHHLELLQEDAFRKALSNHNVIVALDNQQYQHWRTWYDSIFVDGATSDHACRRNNPAMQPRMSSAPPTARQPTAAAPKPAPPGAPPPQPGDDGAASTT</sequence>
<feature type="compositionally biased region" description="Pro residues" evidence="9">
    <location>
        <begin position="151"/>
        <end position="162"/>
    </location>
</feature>
<dbReference type="Pfam" id="PF05669">
    <property type="entry name" value="Med31"/>
    <property type="match status" value="1"/>
</dbReference>